<protein>
    <submittedName>
        <fullName evidence="3">Uncharacterized protein</fullName>
    </submittedName>
</protein>
<evidence type="ECO:0000256" key="1">
    <source>
        <dbReference type="SAM" id="MobiDB-lite"/>
    </source>
</evidence>
<dbReference type="RefSeq" id="WP_188072837.1">
    <property type="nucleotide sequence ID" value="NZ_BSPS01000015.1"/>
</dbReference>
<reference evidence="3 4" key="1">
    <citation type="submission" date="2020-08" db="EMBL/GenBank/DDBJ databases">
        <title>Genomic Encyclopedia of Type Strains, Phase IV (KMG-IV): sequencing the most valuable type-strain genomes for metagenomic binning, comparative biology and taxonomic classification.</title>
        <authorList>
            <person name="Goeker M."/>
        </authorList>
    </citation>
    <scope>NUCLEOTIDE SEQUENCE [LARGE SCALE GENOMIC DNA]</scope>
    <source>
        <strain evidence="3 4">DSM 26189</strain>
    </source>
</reference>
<proteinExistence type="predicted"/>
<dbReference type="EMBL" id="JACIDT010000011">
    <property type="protein sequence ID" value="MBB3927336.1"/>
    <property type="molecule type" value="Genomic_DNA"/>
</dbReference>
<keyword evidence="4" id="KW-1185">Reference proteome</keyword>
<evidence type="ECO:0000313" key="4">
    <source>
        <dbReference type="Proteomes" id="UP000571950"/>
    </source>
</evidence>
<sequence>MTAQRGLWAAFALLAGSTAAGPAYAQQEEKAQQQQEKKDEKKQDDTLDKAGSIASQPVRDVGIARTKIPPLLGEAAKNPYAPPSGKKCAALIADIGALNEILGQDFSANEQENENRAGKIAEASGKMIVNSLIPFRGLVREVTGAAPAERRLQAAVSAGIARRGYLRGLAESRRCKLPEA</sequence>
<name>A0A7W6BLU6_9SPHN</name>
<accession>A0A7W6BLU6</accession>
<feature type="region of interest" description="Disordered" evidence="1">
    <location>
        <begin position="22"/>
        <end position="58"/>
    </location>
</feature>
<feature type="compositionally biased region" description="Basic and acidic residues" evidence="1">
    <location>
        <begin position="27"/>
        <end position="48"/>
    </location>
</feature>
<evidence type="ECO:0000256" key="2">
    <source>
        <dbReference type="SAM" id="SignalP"/>
    </source>
</evidence>
<evidence type="ECO:0000313" key="3">
    <source>
        <dbReference type="EMBL" id="MBB3927336.1"/>
    </source>
</evidence>
<comment type="caution">
    <text evidence="3">The sequence shown here is derived from an EMBL/GenBank/DDBJ whole genome shotgun (WGS) entry which is preliminary data.</text>
</comment>
<dbReference type="AlphaFoldDB" id="A0A7W6BLU6"/>
<feature type="chain" id="PRO_5030903376" evidence="2">
    <location>
        <begin position="26"/>
        <end position="180"/>
    </location>
</feature>
<organism evidence="3 4">
    <name type="scientific">Sphingobium jiangsuense</name>
    <dbReference type="NCBI Taxonomy" id="870476"/>
    <lineage>
        <taxon>Bacteria</taxon>
        <taxon>Pseudomonadati</taxon>
        <taxon>Pseudomonadota</taxon>
        <taxon>Alphaproteobacteria</taxon>
        <taxon>Sphingomonadales</taxon>
        <taxon>Sphingomonadaceae</taxon>
        <taxon>Sphingobium</taxon>
    </lineage>
</organism>
<feature type="signal peptide" evidence="2">
    <location>
        <begin position="1"/>
        <end position="25"/>
    </location>
</feature>
<dbReference type="Proteomes" id="UP000571950">
    <property type="component" value="Unassembled WGS sequence"/>
</dbReference>
<keyword evidence="2" id="KW-0732">Signal</keyword>
<gene>
    <name evidence="3" type="ORF">GGR43_003065</name>
</gene>